<comment type="caution">
    <text evidence="8">The sequence shown here is derived from an EMBL/GenBank/DDBJ whole genome shotgun (WGS) entry which is preliminary data.</text>
</comment>
<dbReference type="PROSITE" id="PS00187">
    <property type="entry name" value="TPP_ENZYMES"/>
    <property type="match status" value="1"/>
</dbReference>
<evidence type="ECO:0000256" key="1">
    <source>
        <dbReference type="ARBA" id="ARBA00001964"/>
    </source>
</evidence>
<evidence type="ECO:0000256" key="3">
    <source>
        <dbReference type="ARBA" id="ARBA00023052"/>
    </source>
</evidence>
<reference evidence="8 9" key="1">
    <citation type="submission" date="2019-12" db="EMBL/GenBank/DDBJ databases">
        <title>Rhizobium genotypes associated with high levels of biological nitrogen fixation by grain legumes in a temperate-maritime cropping system.</title>
        <authorList>
            <person name="Maluk M."/>
            <person name="Francesc Ferrando Molina F."/>
            <person name="Lopez Del Egido L."/>
            <person name="Lafos M."/>
            <person name="Langarica-Fuentes A."/>
            <person name="Gebre Yohannes G."/>
            <person name="Young M.W."/>
            <person name="Martin P."/>
            <person name="Gantlett R."/>
            <person name="Kenicer G."/>
            <person name="Hawes C."/>
            <person name="Begg G.S."/>
            <person name="Quilliam R.S."/>
            <person name="Squire G.R."/>
            <person name="Poole P.S."/>
            <person name="Young P.W."/>
            <person name="Iannetta P.M."/>
            <person name="James E.K."/>
        </authorList>
    </citation>
    <scope>NUCLEOTIDE SEQUENCE [LARGE SCALE GENOMIC DNA]</scope>
    <source>
        <strain evidence="8 9">JHI1118</strain>
    </source>
</reference>
<dbReference type="Pfam" id="PF00205">
    <property type="entry name" value="TPP_enzyme_M"/>
    <property type="match status" value="1"/>
</dbReference>
<proteinExistence type="inferred from homology"/>
<dbReference type="AlphaFoldDB" id="A0A6L9UF54"/>
<evidence type="ECO:0000259" key="7">
    <source>
        <dbReference type="Pfam" id="PF02776"/>
    </source>
</evidence>
<dbReference type="Gene3D" id="3.40.50.1220">
    <property type="entry name" value="TPP-binding domain"/>
    <property type="match status" value="1"/>
</dbReference>
<organism evidence="8 9">
    <name type="scientific">Rhizobium lusitanum</name>
    <dbReference type="NCBI Taxonomy" id="293958"/>
    <lineage>
        <taxon>Bacteria</taxon>
        <taxon>Pseudomonadati</taxon>
        <taxon>Pseudomonadota</taxon>
        <taxon>Alphaproteobacteria</taxon>
        <taxon>Hyphomicrobiales</taxon>
        <taxon>Rhizobiaceae</taxon>
        <taxon>Rhizobium/Agrobacterium group</taxon>
        <taxon>Rhizobium</taxon>
    </lineage>
</organism>
<dbReference type="CDD" id="cd07035">
    <property type="entry name" value="TPP_PYR_POX_like"/>
    <property type="match status" value="1"/>
</dbReference>
<feature type="domain" description="Thiamine pyrophosphate enzyme N-terminal TPP-binding" evidence="7">
    <location>
        <begin position="12"/>
        <end position="128"/>
    </location>
</feature>
<evidence type="ECO:0000256" key="4">
    <source>
        <dbReference type="RuleBase" id="RU362132"/>
    </source>
</evidence>
<feature type="domain" description="Thiamine pyrophosphate enzyme central" evidence="5">
    <location>
        <begin position="199"/>
        <end position="331"/>
    </location>
</feature>
<comment type="similarity">
    <text evidence="2 4">Belongs to the TPP enzyme family.</text>
</comment>
<dbReference type="InterPro" id="IPR045229">
    <property type="entry name" value="TPP_enz"/>
</dbReference>
<dbReference type="InterPro" id="IPR029035">
    <property type="entry name" value="DHS-like_NAD/FAD-binding_dom"/>
</dbReference>
<dbReference type="GO" id="GO:0003984">
    <property type="term" value="F:acetolactate synthase activity"/>
    <property type="evidence" value="ECO:0007669"/>
    <property type="project" value="TreeGrafter"/>
</dbReference>
<dbReference type="GO" id="GO:0000287">
    <property type="term" value="F:magnesium ion binding"/>
    <property type="evidence" value="ECO:0007669"/>
    <property type="project" value="InterPro"/>
</dbReference>
<evidence type="ECO:0000259" key="5">
    <source>
        <dbReference type="Pfam" id="PF00205"/>
    </source>
</evidence>
<dbReference type="Pfam" id="PF02775">
    <property type="entry name" value="TPP_enzyme_C"/>
    <property type="match status" value="1"/>
</dbReference>
<dbReference type="InterPro" id="IPR012001">
    <property type="entry name" value="Thiamin_PyroP_enz_TPP-bd_dom"/>
</dbReference>
<dbReference type="RefSeq" id="WP_163992871.1">
    <property type="nucleotide sequence ID" value="NZ_WUEY01000024.1"/>
</dbReference>
<accession>A0A6L9UF54</accession>
<sequence length="547" mass="58161">MSTAIDTEKTTTVADAILRLMETYKVDTIFSIPGVHTVDFYRSLPDRKIRHVTPRHEQGAAFMAYGYAFATGKPAACMLITGPGVLNASTGIAEAYADSIPMLVIAANNLVAEIGVGRGALHETRSQSAVQEQIAAFSHTLLHAANIEEIFHRAMSLIDIGRHRPSLIEVPRDLLASAAPIPSGSKPSVFRPGPQPTAIAEVAKMLVEAKRPLIIAGGGARFASDKVQQLARRLGIPVVTTNTGKGILPEGDPLSLGSALPFEATAQAIAMADVVLAVGTELGETDLLYTCRSYAIGGKLIRIDIDPKQLTMNYLPTIALLSDAGLALEAILAACPQALSSKAAEDRVAKLKSDIAADAGWSIESPKHKLVLDKIAETLKPDAIICADSTQLAYTGNHYYPSGTPGTWLFPNGYGTLGSAMPAAVGAKIGRPDRQVLAIVGDGSFLYSIEELTTAVENQLPLPIIVWNNRAYGEIRDTMIASGIPTIGVDLYTPDFLTIARGFGCCAVLIETMAQFGEELEASFTRDRPTILQIDSDAEIFADLAAR</sequence>
<dbReference type="Pfam" id="PF02776">
    <property type="entry name" value="TPP_enzyme_N"/>
    <property type="match status" value="1"/>
</dbReference>
<dbReference type="Proteomes" id="UP000483035">
    <property type="component" value="Unassembled WGS sequence"/>
</dbReference>
<dbReference type="GO" id="GO:0047435">
    <property type="term" value="F:5-guanidino-2-oxopentanoate decarboxylase activity"/>
    <property type="evidence" value="ECO:0007669"/>
    <property type="project" value="UniProtKB-EC"/>
</dbReference>
<dbReference type="GO" id="GO:0050660">
    <property type="term" value="F:flavin adenine dinucleotide binding"/>
    <property type="evidence" value="ECO:0007669"/>
    <property type="project" value="TreeGrafter"/>
</dbReference>
<dbReference type="EC" id="4.1.1.75" evidence="8"/>
<dbReference type="NCBIfam" id="NF005712">
    <property type="entry name" value="PRK07524.1"/>
    <property type="match status" value="1"/>
</dbReference>
<dbReference type="GO" id="GO:0030976">
    <property type="term" value="F:thiamine pyrophosphate binding"/>
    <property type="evidence" value="ECO:0007669"/>
    <property type="project" value="InterPro"/>
</dbReference>
<dbReference type="GO" id="GO:0009099">
    <property type="term" value="P:L-valine biosynthetic process"/>
    <property type="evidence" value="ECO:0007669"/>
    <property type="project" value="TreeGrafter"/>
</dbReference>
<dbReference type="PANTHER" id="PTHR18968">
    <property type="entry name" value="THIAMINE PYROPHOSPHATE ENZYMES"/>
    <property type="match status" value="1"/>
</dbReference>
<dbReference type="GO" id="GO:0005948">
    <property type="term" value="C:acetolactate synthase complex"/>
    <property type="evidence" value="ECO:0007669"/>
    <property type="project" value="TreeGrafter"/>
</dbReference>
<dbReference type="InterPro" id="IPR011766">
    <property type="entry name" value="TPP_enzyme_TPP-bd"/>
</dbReference>
<evidence type="ECO:0000259" key="6">
    <source>
        <dbReference type="Pfam" id="PF02775"/>
    </source>
</evidence>
<evidence type="ECO:0000256" key="2">
    <source>
        <dbReference type="ARBA" id="ARBA00007812"/>
    </source>
</evidence>
<dbReference type="SUPFAM" id="SSF52467">
    <property type="entry name" value="DHS-like NAD/FAD-binding domain"/>
    <property type="match status" value="1"/>
</dbReference>
<keyword evidence="3 4" id="KW-0786">Thiamine pyrophosphate</keyword>
<gene>
    <name evidence="8" type="ORF">GR212_31160</name>
</gene>
<dbReference type="InterPro" id="IPR029061">
    <property type="entry name" value="THDP-binding"/>
</dbReference>
<keyword evidence="8" id="KW-0456">Lyase</keyword>
<dbReference type="EMBL" id="WUEY01000024">
    <property type="protein sequence ID" value="NEI74021.1"/>
    <property type="molecule type" value="Genomic_DNA"/>
</dbReference>
<dbReference type="GO" id="GO:0009097">
    <property type="term" value="P:isoleucine biosynthetic process"/>
    <property type="evidence" value="ECO:0007669"/>
    <property type="project" value="TreeGrafter"/>
</dbReference>
<name>A0A6L9UF54_9HYPH</name>
<feature type="domain" description="Thiamine pyrophosphate enzyme TPP-binding" evidence="6">
    <location>
        <begin position="390"/>
        <end position="534"/>
    </location>
</feature>
<dbReference type="CDD" id="cd00568">
    <property type="entry name" value="TPP_enzymes"/>
    <property type="match status" value="1"/>
</dbReference>
<dbReference type="InterPro" id="IPR012000">
    <property type="entry name" value="Thiamin_PyroP_enz_cen_dom"/>
</dbReference>
<evidence type="ECO:0000313" key="8">
    <source>
        <dbReference type="EMBL" id="NEI74021.1"/>
    </source>
</evidence>
<dbReference type="SUPFAM" id="SSF52518">
    <property type="entry name" value="Thiamin diphosphate-binding fold (THDP-binding)"/>
    <property type="match status" value="2"/>
</dbReference>
<comment type="cofactor">
    <cofactor evidence="1">
        <name>thiamine diphosphate</name>
        <dbReference type="ChEBI" id="CHEBI:58937"/>
    </cofactor>
</comment>
<dbReference type="Gene3D" id="3.40.50.970">
    <property type="match status" value="2"/>
</dbReference>
<protein>
    <submittedName>
        <fullName evidence="8">5-guanidino-2-oxopentanoate decarboxylase</fullName>
        <ecNumber evidence="8">4.1.1.75</ecNumber>
    </submittedName>
</protein>
<dbReference type="InterPro" id="IPR000399">
    <property type="entry name" value="TPP-bd_CS"/>
</dbReference>
<evidence type="ECO:0000313" key="9">
    <source>
        <dbReference type="Proteomes" id="UP000483035"/>
    </source>
</evidence>
<dbReference type="PANTHER" id="PTHR18968:SF13">
    <property type="entry name" value="ACETOLACTATE SYNTHASE CATALYTIC SUBUNIT, MITOCHONDRIAL"/>
    <property type="match status" value="1"/>
</dbReference>